<gene>
    <name evidence="1" type="ORF">HPB50_004165</name>
</gene>
<comment type="caution">
    <text evidence="1">The sequence shown here is derived from an EMBL/GenBank/DDBJ whole genome shotgun (WGS) entry which is preliminary data.</text>
</comment>
<dbReference type="EMBL" id="CM023482">
    <property type="protein sequence ID" value="KAH6937803.1"/>
    <property type="molecule type" value="Genomic_DNA"/>
</dbReference>
<accession>A0ACB7SVG3</accession>
<dbReference type="Proteomes" id="UP000821845">
    <property type="component" value="Chromosome 2"/>
</dbReference>
<keyword evidence="2" id="KW-1185">Reference proteome</keyword>
<sequence length="590" mass="63332">MSLSAPKNAAVPAPEEDTQAPWELPLAEIAKGPAATVYGAQQPSAAAARQAPVSIKTPWLVPGAPLQDPYLMPEAVPQHLYTVLLDIAPTYAPPPEPPQRSFGYFAPYAVIAALGAFMGMILSFLVLRLTLSAVKGHQTTTWRPTASRVSYPTPGGLVPAAVSGAIVGTCRVQCRDLRGIDHGFHLGGSRRRRDGGEDRKQRWGRRFEVEGNGAAACERRPCIHVWGILVAHAAGTKNQIADGQCLSRFRKTLAVPAPEEDTQAAWELPLAEIAKGPAAAGCATQQPSAAAARQAPVSTKTPWLVPGAPLQDPYLMPEAVPQYFYTGLLGIAPTYAPPPEPPQHSFGYFAPYAVIAALGAFMGMILSFLVLRLTLSAVKEHQTTTWRPTAPRASYPTPGGLVPAGVRGAIVGTCRVQCRDLRGIDRGFHLRGSRRRRHGGEDRKQRWGRRFEVEGNGAAACERRPYIHGEHRPTRGIDTPKPVEELSPPSTSRITLRTLLVNAVVFAVALTIAVLERPFLPGGAHGRQGLLRNHSAEARRHGDVVNRSAVVDNYKMAEGLDGGPQDDGDVTATRNETFADMSAAMVGTDT</sequence>
<evidence type="ECO:0000313" key="1">
    <source>
        <dbReference type="EMBL" id="KAH6937803.1"/>
    </source>
</evidence>
<evidence type="ECO:0000313" key="2">
    <source>
        <dbReference type="Proteomes" id="UP000821845"/>
    </source>
</evidence>
<reference evidence="1" key="1">
    <citation type="submission" date="2020-05" db="EMBL/GenBank/DDBJ databases">
        <title>Large-scale comparative analyses of tick genomes elucidate their genetic diversity and vector capacities.</title>
        <authorList>
            <person name="Jia N."/>
            <person name="Wang J."/>
            <person name="Shi W."/>
            <person name="Du L."/>
            <person name="Sun Y."/>
            <person name="Zhan W."/>
            <person name="Jiang J."/>
            <person name="Wang Q."/>
            <person name="Zhang B."/>
            <person name="Ji P."/>
            <person name="Sakyi L.B."/>
            <person name="Cui X."/>
            <person name="Yuan T."/>
            <person name="Jiang B."/>
            <person name="Yang W."/>
            <person name="Lam T.T.-Y."/>
            <person name="Chang Q."/>
            <person name="Ding S."/>
            <person name="Wang X."/>
            <person name="Zhu J."/>
            <person name="Ruan X."/>
            <person name="Zhao L."/>
            <person name="Wei J."/>
            <person name="Que T."/>
            <person name="Du C."/>
            <person name="Cheng J."/>
            <person name="Dai P."/>
            <person name="Han X."/>
            <person name="Huang E."/>
            <person name="Gao Y."/>
            <person name="Liu J."/>
            <person name="Shao H."/>
            <person name="Ye R."/>
            <person name="Li L."/>
            <person name="Wei W."/>
            <person name="Wang X."/>
            <person name="Wang C."/>
            <person name="Yang T."/>
            <person name="Huo Q."/>
            <person name="Li W."/>
            <person name="Guo W."/>
            <person name="Chen H."/>
            <person name="Zhou L."/>
            <person name="Ni X."/>
            <person name="Tian J."/>
            <person name="Zhou Y."/>
            <person name="Sheng Y."/>
            <person name="Liu T."/>
            <person name="Pan Y."/>
            <person name="Xia L."/>
            <person name="Li J."/>
            <person name="Zhao F."/>
            <person name="Cao W."/>
        </authorList>
    </citation>
    <scope>NUCLEOTIDE SEQUENCE</scope>
    <source>
        <strain evidence="1">Hyas-2018</strain>
    </source>
</reference>
<organism evidence="1 2">
    <name type="scientific">Hyalomma asiaticum</name>
    <name type="common">Tick</name>
    <dbReference type="NCBI Taxonomy" id="266040"/>
    <lineage>
        <taxon>Eukaryota</taxon>
        <taxon>Metazoa</taxon>
        <taxon>Ecdysozoa</taxon>
        <taxon>Arthropoda</taxon>
        <taxon>Chelicerata</taxon>
        <taxon>Arachnida</taxon>
        <taxon>Acari</taxon>
        <taxon>Parasitiformes</taxon>
        <taxon>Ixodida</taxon>
        <taxon>Ixodoidea</taxon>
        <taxon>Ixodidae</taxon>
        <taxon>Hyalomminae</taxon>
        <taxon>Hyalomma</taxon>
    </lineage>
</organism>
<name>A0ACB7SVG3_HYAAI</name>
<proteinExistence type="predicted"/>
<protein>
    <submittedName>
        <fullName evidence="1">Uncharacterized protein</fullName>
    </submittedName>
</protein>